<feature type="compositionally biased region" description="Basic and acidic residues" evidence="5">
    <location>
        <begin position="541"/>
        <end position="554"/>
    </location>
</feature>
<evidence type="ECO:0008006" key="10">
    <source>
        <dbReference type="Google" id="ProtNLM"/>
    </source>
</evidence>
<dbReference type="Gene3D" id="2.60.40.10">
    <property type="entry name" value="Immunoglobulins"/>
    <property type="match status" value="1"/>
</dbReference>
<dbReference type="PROSITE" id="PS01357">
    <property type="entry name" value="ZF_ZZ_1"/>
    <property type="match status" value="1"/>
</dbReference>
<dbReference type="Pfam" id="PF00564">
    <property type="entry name" value="PB1"/>
    <property type="match status" value="1"/>
</dbReference>
<evidence type="ECO:0000256" key="4">
    <source>
        <dbReference type="PROSITE-ProRule" id="PRU00228"/>
    </source>
</evidence>
<protein>
    <recommendedName>
        <fullName evidence="10">ZZ-type domain-containing protein</fullName>
    </recommendedName>
</protein>
<evidence type="ECO:0000256" key="1">
    <source>
        <dbReference type="ARBA" id="ARBA00022723"/>
    </source>
</evidence>
<dbReference type="CDD" id="cd14947">
    <property type="entry name" value="NBR1_like"/>
    <property type="match status" value="1"/>
</dbReference>
<evidence type="ECO:0000313" key="8">
    <source>
        <dbReference type="EMBL" id="GAQ90219.1"/>
    </source>
</evidence>
<evidence type="ECO:0000256" key="5">
    <source>
        <dbReference type="SAM" id="MobiDB-lite"/>
    </source>
</evidence>
<evidence type="ECO:0000313" key="9">
    <source>
        <dbReference type="Proteomes" id="UP000054558"/>
    </source>
</evidence>
<feature type="region of interest" description="Disordered" evidence="5">
    <location>
        <begin position="178"/>
        <end position="248"/>
    </location>
</feature>
<dbReference type="Pfam" id="PF00569">
    <property type="entry name" value="ZZ"/>
    <property type="match status" value="1"/>
</dbReference>
<dbReference type="InterPro" id="IPR056893">
    <property type="entry name" value="UBA_Nbr1_C"/>
</dbReference>
<dbReference type="Pfam" id="PF24932">
    <property type="entry name" value="UBA_NBR1_C"/>
    <property type="match status" value="1"/>
</dbReference>
<reference evidence="8 9" key="1">
    <citation type="journal article" date="2014" name="Nat. Commun.">
        <title>Klebsormidium flaccidum genome reveals primary factors for plant terrestrial adaptation.</title>
        <authorList>
            <person name="Hori K."/>
            <person name="Maruyama F."/>
            <person name="Fujisawa T."/>
            <person name="Togashi T."/>
            <person name="Yamamoto N."/>
            <person name="Seo M."/>
            <person name="Sato S."/>
            <person name="Yamada T."/>
            <person name="Mori H."/>
            <person name="Tajima N."/>
            <person name="Moriyama T."/>
            <person name="Ikeuchi M."/>
            <person name="Watanabe M."/>
            <person name="Wada H."/>
            <person name="Kobayashi K."/>
            <person name="Saito M."/>
            <person name="Masuda T."/>
            <person name="Sasaki-Sekimoto Y."/>
            <person name="Mashiguchi K."/>
            <person name="Awai K."/>
            <person name="Shimojima M."/>
            <person name="Masuda S."/>
            <person name="Iwai M."/>
            <person name="Nobusawa T."/>
            <person name="Narise T."/>
            <person name="Kondo S."/>
            <person name="Saito H."/>
            <person name="Sato R."/>
            <person name="Murakawa M."/>
            <person name="Ihara Y."/>
            <person name="Oshima-Yamada Y."/>
            <person name="Ohtaka K."/>
            <person name="Satoh M."/>
            <person name="Sonobe K."/>
            <person name="Ishii M."/>
            <person name="Ohtani R."/>
            <person name="Kanamori-Sato M."/>
            <person name="Honoki R."/>
            <person name="Miyazaki D."/>
            <person name="Mochizuki H."/>
            <person name="Umetsu J."/>
            <person name="Higashi K."/>
            <person name="Shibata D."/>
            <person name="Kamiya Y."/>
            <person name="Sato N."/>
            <person name="Nakamura Y."/>
            <person name="Tabata S."/>
            <person name="Ida S."/>
            <person name="Kurokawa K."/>
            <person name="Ohta H."/>
        </authorList>
    </citation>
    <scope>NUCLEOTIDE SEQUENCE [LARGE SCALE GENOMIC DNA]</scope>
    <source>
        <strain evidence="8 9">NIES-2285</strain>
    </source>
</reference>
<dbReference type="OMA" id="RNHSEAM"/>
<feature type="domain" description="PB1" evidence="7">
    <location>
        <begin position="2"/>
        <end position="88"/>
    </location>
</feature>
<dbReference type="InterPro" id="IPR043145">
    <property type="entry name" value="Znf_ZZ_sf"/>
</dbReference>
<dbReference type="InterPro" id="IPR009060">
    <property type="entry name" value="UBA-like_sf"/>
</dbReference>
<keyword evidence="2 4" id="KW-0863">Zinc-finger</keyword>
<dbReference type="PANTHER" id="PTHR20930:SF0">
    <property type="entry name" value="PROTEIN ILRUN"/>
    <property type="match status" value="1"/>
</dbReference>
<dbReference type="SUPFAM" id="SSF46934">
    <property type="entry name" value="UBA-like"/>
    <property type="match status" value="2"/>
</dbReference>
<dbReference type="InterPro" id="IPR000433">
    <property type="entry name" value="Znf_ZZ"/>
</dbReference>
<gene>
    <name evidence="8" type="ORF">KFL_006150010</name>
</gene>
<feature type="domain" description="ZZ-type" evidence="6">
    <location>
        <begin position="248"/>
        <end position="299"/>
    </location>
</feature>
<sequence length="703" mass="76332">MASVVKVSFKGIMKRLTYGTEEANFDRLVKTLKESFSIAEGAKLRILYTDSDGDKVLLSDNEDLKDALKNQKLNPLYLEVTIIKEAKSEAKSEAKTAAGGPALDPLAALFGNMNNWTNGEGKERFNKFASSFKQGQDVFESILKDINPSTAAGSSDLMEKILAGVSAAAAAATDAASAASSSKSQEEGPKEAAKPEKAEKKAEKKADKEPEKMAEKEPEKETEKEPEKETEKKTEKEDSEEKANESVHPGVQCDVCSMIPIKGTRYKSLDQHDYDLCQACMDAYPNKTEQFTRIEHPLYRPRGFGPGFRGGRGGPRCMPPGLQFGGRPFMCGNANPSNRWGGGRHWGPPSTAEAKPDARFVKDVTIYDGTEMVPGTPFTKIWRFRNVGTTAWPQGTRIIKVGGDSLAEQETFELQISENGLAPGEEVDVAANLKAPEKPGRYVTHFRLATPQGVRFGHRMWALIHVLDKDEESPLVADSKAEDVTPSAPAVPAPEKEPVKETSDDVKVIPVEGADVTPEETAVVVTPESPTSEPTNLGDDGFMKVEQSDTKSPEDSSPEETVIQAPAPTPPAVDAPKTADTASPEKALSAAEDASAEQVVPESVVANKAPEGELYKEQLAKLAELGFGDGAQNVALLEKYGGDLPKTINDLVTVNEWDPMLQELEEMGFYDKELNRSLIYKNNGRLQRVVKDLVQIYKAGPSA</sequence>
<dbReference type="Pfam" id="PF16158">
    <property type="entry name" value="N_BRCA1_IG"/>
    <property type="match status" value="1"/>
</dbReference>
<dbReference type="PANTHER" id="PTHR20930">
    <property type="entry name" value="OVARIAN CARCINOMA ANTIGEN CA125-RELATED"/>
    <property type="match status" value="1"/>
</dbReference>
<dbReference type="Gene3D" id="3.10.20.90">
    <property type="entry name" value="Phosphatidylinositol 3-kinase Catalytic Subunit, Chain A, domain 1"/>
    <property type="match status" value="1"/>
</dbReference>
<keyword evidence="3" id="KW-0862">Zinc</keyword>
<dbReference type="PROSITE" id="PS50135">
    <property type="entry name" value="ZF_ZZ_2"/>
    <property type="match status" value="1"/>
</dbReference>
<dbReference type="InterPro" id="IPR032350">
    <property type="entry name" value="Nbr1_FW"/>
</dbReference>
<dbReference type="AlphaFoldDB" id="A0A1Y1IL99"/>
<organism evidence="8 9">
    <name type="scientific">Klebsormidium nitens</name>
    <name type="common">Green alga</name>
    <name type="synonym">Ulothrix nitens</name>
    <dbReference type="NCBI Taxonomy" id="105231"/>
    <lineage>
        <taxon>Eukaryota</taxon>
        <taxon>Viridiplantae</taxon>
        <taxon>Streptophyta</taxon>
        <taxon>Klebsormidiophyceae</taxon>
        <taxon>Klebsormidiales</taxon>
        <taxon>Klebsormidiaceae</taxon>
        <taxon>Klebsormidium</taxon>
    </lineage>
</organism>
<dbReference type="InterPro" id="IPR053793">
    <property type="entry name" value="PB1-like"/>
</dbReference>
<evidence type="ECO:0000256" key="2">
    <source>
        <dbReference type="ARBA" id="ARBA00022771"/>
    </source>
</evidence>
<dbReference type="PROSITE" id="PS51745">
    <property type="entry name" value="PB1"/>
    <property type="match status" value="1"/>
</dbReference>
<dbReference type="Proteomes" id="UP000054558">
    <property type="component" value="Unassembled WGS sequence"/>
</dbReference>
<keyword evidence="1" id="KW-0479">Metal-binding</keyword>
<dbReference type="SMART" id="SM00291">
    <property type="entry name" value="ZnF_ZZ"/>
    <property type="match status" value="1"/>
</dbReference>
<dbReference type="EMBL" id="DF237564">
    <property type="protein sequence ID" value="GAQ90219.1"/>
    <property type="molecule type" value="Genomic_DNA"/>
</dbReference>
<dbReference type="SUPFAM" id="SSF54277">
    <property type="entry name" value="CAD &amp; PB1 domains"/>
    <property type="match status" value="1"/>
</dbReference>
<evidence type="ECO:0000259" key="7">
    <source>
        <dbReference type="PROSITE" id="PS51745"/>
    </source>
</evidence>
<evidence type="ECO:0000259" key="6">
    <source>
        <dbReference type="PROSITE" id="PS50135"/>
    </source>
</evidence>
<dbReference type="Gene3D" id="3.30.60.90">
    <property type="match status" value="1"/>
</dbReference>
<name>A0A1Y1IL99_KLENI</name>
<proteinExistence type="predicted"/>
<dbReference type="OrthoDB" id="661148at2759"/>
<dbReference type="InterPro" id="IPR000270">
    <property type="entry name" value="PB1_dom"/>
</dbReference>
<feature type="region of interest" description="Disordered" evidence="5">
    <location>
        <begin position="475"/>
        <end position="595"/>
    </location>
</feature>
<evidence type="ECO:0000256" key="3">
    <source>
        <dbReference type="ARBA" id="ARBA00022833"/>
    </source>
</evidence>
<feature type="compositionally biased region" description="Basic and acidic residues" evidence="5">
    <location>
        <begin position="494"/>
        <end position="507"/>
    </location>
</feature>
<feature type="compositionally biased region" description="Basic and acidic residues" evidence="5">
    <location>
        <begin position="184"/>
        <end position="245"/>
    </location>
</feature>
<accession>A0A1Y1IL99</accession>
<dbReference type="CDD" id="cd14319">
    <property type="entry name" value="UBA_NBR1"/>
    <property type="match status" value="1"/>
</dbReference>
<dbReference type="Gene3D" id="1.10.8.10">
    <property type="entry name" value="DNA helicase RuvA subunit, C-terminal domain"/>
    <property type="match status" value="2"/>
</dbReference>
<dbReference type="GO" id="GO:0008270">
    <property type="term" value="F:zinc ion binding"/>
    <property type="evidence" value="ECO:0007669"/>
    <property type="project" value="UniProtKB-KW"/>
</dbReference>
<feature type="compositionally biased region" description="Low complexity" evidence="5">
    <location>
        <begin position="519"/>
        <end position="532"/>
    </location>
</feature>
<dbReference type="InterPro" id="IPR013783">
    <property type="entry name" value="Ig-like_fold"/>
</dbReference>
<dbReference type="STRING" id="105231.A0A1Y1IL99"/>
<keyword evidence="9" id="KW-1185">Reference proteome</keyword>
<dbReference type="SUPFAM" id="SSF57850">
    <property type="entry name" value="RING/U-box"/>
    <property type="match status" value="1"/>
</dbReference>